<comment type="caution">
    <text evidence="4">The sequence shown here is derived from an EMBL/GenBank/DDBJ whole genome shotgun (WGS) entry which is preliminary data.</text>
</comment>
<dbReference type="GO" id="GO:0004356">
    <property type="term" value="F:glutamine synthetase activity"/>
    <property type="evidence" value="ECO:0007669"/>
    <property type="project" value="InterPro"/>
</dbReference>
<dbReference type="InterPro" id="IPR040577">
    <property type="entry name" value="Gln-synt_C"/>
</dbReference>
<dbReference type="SUPFAM" id="SSF55931">
    <property type="entry name" value="Glutamine synthetase/guanido kinase"/>
    <property type="match status" value="1"/>
</dbReference>
<reference evidence="4 5" key="1">
    <citation type="journal article" name="Sci. Rep.">
        <title>Genome-scale phylogenetic analyses confirm Olpidium as the closest living zoosporic fungus to the non-flagellated, terrestrial fungi.</title>
        <authorList>
            <person name="Chang Y."/>
            <person name="Rochon D."/>
            <person name="Sekimoto S."/>
            <person name="Wang Y."/>
            <person name="Chovatia M."/>
            <person name="Sandor L."/>
            <person name="Salamov A."/>
            <person name="Grigoriev I.V."/>
            <person name="Stajich J.E."/>
            <person name="Spatafora J.W."/>
        </authorList>
    </citation>
    <scope>NUCLEOTIDE SEQUENCE [LARGE SCALE GENOMIC DNA]</scope>
    <source>
        <strain evidence="4">S191</strain>
    </source>
</reference>
<dbReference type="PANTHER" id="PTHR42974">
    <property type="entry name" value="GLUTAMINE SYNTHETASE"/>
    <property type="match status" value="1"/>
</dbReference>
<dbReference type="Gene3D" id="1.20.120.1560">
    <property type="match status" value="1"/>
</dbReference>
<feature type="coiled-coil region" evidence="2">
    <location>
        <begin position="227"/>
        <end position="254"/>
    </location>
</feature>
<evidence type="ECO:0000313" key="4">
    <source>
        <dbReference type="EMBL" id="KAG5457499.1"/>
    </source>
</evidence>
<dbReference type="InterPro" id="IPR014746">
    <property type="entry name" value="Gln_synth/guanido_kin_cat_dom"/>
</dbReference>
<evidence type="ECO:0000256" key="2">
    <source>
        <dbReference type="SAM" id="Coils"/>
    </source>
</evidence>
<gene>
    <name evidence="4" type="ORF">BJ554DRAFT_2462</name>
</gene>
<accession>A0A8H7ZQF6</accession>
<protein>
    <recommendedName>
        <fullName evidence="3">GS catalytic domain-containing protein</fullName>
    </recommendedName>
</protein>
<dbReference type="PROSITE" id="PS51987">
    <property type="entry name" value="GS_CATALYTIC"/>
    <property type="match status" value="1"/>
</dbReference>
<dbReference type="AlphaFoldDB" id="A0A8H7ZQF6"/>
<keyword evidence="2" id="KW-0175">Coiled coil</keyword>
<sequence>MQTVKLGGTVLDVKVSTLPEISRDLTDRNRPSPFAFTGNKFEFRAVGAKQSVSFPVTLLNSAVASAIIEVTAALRKQMGDKQFPSEADKLAVVKKYITETKAIRFEGDNYSDAWKQEAAKRGLLNITNCPDAFAQLMEPVNFNMLSGAPLHLFSKKELQSRHHILLEKYAKDLLIEANVLASMLKSQIIPAAFEYRRSVAEGAAHLASCGADAAPEVAALKRITPVLLEVQKGVEQLEDAIKQTNAAHDDVDKHARAANSLLLPALNEVRKPVDLLETLVGDKYWPLPRYQELLFQI</sequence>
<dbReference type="EMBL" id="JAEFCI010009977">
    <property type="protein sequence ID" value="KAG5457499.1"/>
    <property type="molecule type" value="Genomic_DNA"/>
</dbReference>
<keyword evidence="5" id="KW-1185">Reference proteome</keyword>
<evidence type="ECO:0000256" key="1">
    <source>
        <dbReference type="PROSITE-ProRule" id="PRU01331"/>
    </source>
</evidence>
<dbReference type="Pfam" id="PF18318">
    <property type="entry name" value="Gln-synt_C-ter"/>
    <property type="match status" value="1"/>
</dbReference>
<dbReference type="InterPro" id="IPR052725">
    <property type="entry name" value="GS_Type-3"/>
</dbReference>
<dbReference type="OrthoDB" id="415358at2759"/>
<dbReference type="Proteomes" id="UP000673691">
    <property type="component" value="Unassembled WGS sequence"/>
</dbReference>
<dbReference type="PANTHER" id="PTHR42974:SF1">
    <property type="entry name" value="TYPE-3 GLUTAMINE SYNTHETASE"/>
    <property type="match status" value="1"/>
</dbReference>
<evidence type="ECO:0000313" key="5">
    <source>
        <dbReference type="Proteomes" id="UP000673691"/>
    </source>
</evidence>
<comment type="similarity">
    <text evidence="1">Belongs to the glutamine synthetase family.</text>
</comment>
<feature type="domain" description="GS catalytic" evidence="3">
    <location>
        <begin position="1"/>
        <end position="188"/>
    </location>
</feature>
<proteinExistence type="inferred from homology"/>
<dbReference type="InterPro" id="IPR008146">
    <property type="entry name" value="Gln_synth_cat_dom"/>
</dbReference>
<organism evidence="4 5">
    <name type="scientific">Olpidium bornovanus</name>
    <dbReference type="NCBI Taxonomy" id="278681"/>
    <lineage>
        <taxon>Eukaryota</taxon>
        <taxon>Fungi</taxon>
        <taxon>Fungi incertae sedis</taxon>
        <taxon>Olpidiomycota</taxon>
        <taxon>Olpidiomycotina</taxon>
        <taxon>Olpidiomycetes</taxon>
        <taxon>Olpidiales</taxon>
        <taxon>Olpidiaceae</taxon>
        <taxon>Olpidium</taxon>
    </lineage>
</organism>
<name>A0A8H7ZQF6_9FUNG</name>
<evidence type="ECO:0000259" key="3">
    <source>
        <dbReference type="PROSITE" id="PS51987"/>
    </source>
</evidence>